<dbReference type="Proteomes" id="UP000250266">
    <property type="component" value="Unassembled WGS sequence"/>
</dbReference>
<gene>
    <name evidence="1" type="ORF">K432DRAFT_272305</name>
</gene>
<name>A0A8E2JAX9_9PEZI</name>
<keyword evidence="2" id="KW-1185">Reference proteome</keyword>
<sequence>MAQDICKKLRQIEEDIFLLHKSDTKDFGEVRDKVSNVVLHIRMQEGLDDTVKLIREGKPLPVRRIGFNLKKLCDGTNESNSRWQKLQALCFEALMLCIMTFRGIISLPSEDFMWLVNNANRYLEVQGLSSNWIAREQVRGVIGKTPQTASTKWFL</sequence>
<accession>A0A8E2JAX9</accession>
<dbReference type="AlphaFoldDB" id="A0A8E2JAX9"/>
<reference evidence="1 2" key="1">
    <citation type="journal article" date="2016" name="Nat. Commun.">
        <title>Ectomycorrhizal ecology is imprinted in the genome of the dominant symbiotic fungus Cenococcum geophilum.</title>
        <authorList>
            <consortium name="DOE Joint Genome Institute"/>
            <person name="Peter M."/>
            <person name="Kohler A."/>
            <person name="Ohm R.A."/>
            <person name="Kuo A."/>
            <person name="Krutzmann J."/>
            <person name="Morin E."/>
            <person name="Arend M."/>
            <person name="Barry K.W."/>
            <person name="Binder M."/>
            <person name="Choi C."/>
            <person name="Clum A."/>
            <person name="Copeland A."/>
            <person name="Grisel N."/>
            <person name="Haridas S."/>
            <person name="Kipfer T."/>
            <person name="LaButti K."/>
            <person name="Lindquist E."/>
            <person name="Lipzen A."/>
            <person name="Maire R."/>
            <person name="Meier B."/>
            <person name="Mihaltcheva S."/>
            <person name="Molinier V."/>
            <person name="Murat C."/>
            <person name="Poggeler S."/>
            <person name="Quandt C.A."/>
            <person name="Sperisen C."/>
            <person name="Tritt A."/>
            <person name="Tisserant E."/>
            <person name="Crous P.W."/>
            <person name="Henrissat B."/>
            <person name="Nehls U."/>
            <person name="Egli S."/>
            <person name="Spatafora J.W."/>
            <person name="Grigoriev I.V."/>
            <person name="Martin F.M."/>
        </authorList>
    </citation>
    <scope>NUCLEOTIDE SEQUENCE [LARGE SCALE GENOMIC DNA]</scope>
    <source>
        <strain evidence="1 2">CBS 459.81</strain>
    </source>
</reference>
<evidence type="ECO:0000313" key="1">
    <source>
        <dbReference type="EMBL" id="OCK75869.1"/>
    </source>
</evidence>
<protein>
    <submittedName>
        <fullName evidence="1">Uncharacterized protein</fullName>
    </submittedName>
</protein>
<proteinExistence type="predicted"/>
<organism evidence="1 2">
    <name type="scientific">Lepidopterella palustris CBS 459.81</name>
    <dbReference type="NCBI Taxonomy" id="1314670"/>
    <lineage>
        <taxon>Eukaryota</taxon>
        <taxon>Fungi</taxon>
        <taxon>Dikarya</taxon>
        <taxon>Ascomycota</taxon>
        <taxon>Pezizomycotina</taxon>
        <taxon>Dothideomycetes</taxon>
        <taxon>Pleosporomycetidae</taxon>
        <taxon>Mytilinidiales</taxon>
        <taxon>Argynnaceae</taxon>
        <taxon>Lepidopterella</taxon>
    </lineage>
</organism>
<dbReference type="EMBL" id="KV745265">
    <property type="protein sequence ID" value="OCK75869.1"/>
    <property type="molecule type" value="Genomic_DNA"/>
</dbReference>
<evidence type="ECO:0000313" key="2">
    <source>
        <dbReference type="Proteomes" id="UP000250266"/>
    </source>
</evidence>
<dbReference type="OrthoDB" id="4526074at2759"/>
<feature type="non-terminal residue" evidence="1">
    <location>
        <position position="155"/>
    </location>
</feature>